<evidence type="ECO:0000259" key="2">
    <source>
        <dbReference type="Pfam" id="PF25306"/>
    </source>
</evidence>
<feature type="region of interest" description="Disordered" evidence="1">
    <location>
        <begin position="95"/>
        <end position="120"/>
    </location>
</feature>
<dbReference type="AlphaFoldDB" id="A0AAV1IBX9"/>
<comment type="caution">
    <text evidence="3">The sequence shown here is derived from an EMBL/GenBank/DDBJ whole genome shotgun (WGS) entry which is preliminary data.</text>
</comment>
<evidence type="ECO:0000313" key="4">
    <source>
        <dbReference type="Proteomes" id="UP001314263"/>
    </source>
</evidence>
<evidence type="ECO:0000256" key="1">
    <source>
        <dbReference type="SAM" id="MobiDB-lite"/>
    </source>
</evidence>
<reference evidence="3 4" key="1">
    <citation type="submission" date="2023-10" db="EMBL/GenBank/DDBJ databases">
        <authorList>
            <person name="Maclean D."/>
            <person name="Macfadyen A."/>
        </authorList>
    </citation>
    <scope>NUCLEOTIDE SEQUENCE [LARGE SCALE GENOMIC DNA]</scope>
</reference>
<organism evidence="3 4">
    <name type="scientific">Coccomyxa viridis</name>
    <dbReference type="NCBI Taxonomy" id="1274662"/>
    <lineage>
        <taxon>Eukaryota</taxon>
        <taxon>Viridiplantae</taxon>
        <taxon>Chlorophyta</taxon>
        <taxon>core chlorophytes</taxon>
        <taxon>Trebouxiophyceae</taxon>
        <taxon>Trebouxiophyceae incertae sedis</taxon>
        <taxon>Coccomyxaceae</taxon>
        <taxon>Coccomyxa</taxon>
    </lineage>
</organism>
<keyword evidence="4" id="KW-1185">Reference proteome</keyword>
<feature type="domain" description="DUF7880" evidence="2">
    <location>
        <begin position="161"/>
        <end position="284"/>
    </location>
</feature>
<dbReference type="Pfam" id="PF25306">
    <property type="entry name" value="DUF7880"/>
    <property type="match status" value="1"/>
</dbReference>
<gene>
    <name evidence="3" type="ORF">CVIRNUC_007010</name>
</gene>
<feature type="compositionally biased region" description="Polar residues" evidence="1">
    <location>
        <begin position="104"/>
        <end position="120"/>
    </location>
</feature>
<evidence type="ECO:0000313" key="3">
    <source>
        <dbReference type="EMBL" id="CAK0783810.1"/>
    </source>
</evidence>
<protein>
    <recommendedName>
        <fullName evidence="2">DUF7880 domain-containing protein</fullName>
    </recommendedName>
</protein>
<accession>A0AAV1IBX9</accession>
<proteinExistence type="predicted"/>
<name>A0AAV1IBX9_9CHLO</name>
<sequence length="318" mass="34974">MHDTRNGSTRNASSNGALNFAHKTCERVRSASGVKGVHQRVRVAVSEAVKVIRHRDTEKTGDMRSGSLHTQQAAEGYSLRSCQHHELSHRLYTHRRRIQDHSRQPVTSASTSNERIASNVPSRRQAMQLAGIALIAQQSDSAWAGESRGMSRYVKKKALDPLETYVPAVIQARDQLVDAGKLMDQDPIEARIRLRSNAFEGLRENIRALGEYATTNNATSESSAKALVNKTFGSIQEFDFQLFSATRAKQPVGKEAADRLQQAVTAMDDLLATVPADSISRAREVLQTIESRAVEKSGGNAVEAFDAQRLEKLVPDAS</sequence>
<dbReference type="PANTHER" id="PTHR36014">
    <property type="entry name" value="OS03G0176600 PROTEIN"/>
    <property type="match status" value="1"/>
</dbReference>
<dbReference type="EMBL" id="CAUYUE010000009">
    <property type="protein sequence ID" value="CAK0783810.1"/>
    <property type="molecule type" value="Genomic_DNA"/>
</dbReference>
<dbReference type="PANTHER" id="PTHR36014:SF1">
    <property type="entry name" value="OS03G0176700 PROTEIN"/>
    <property type="match status" value="1"/>
</dbReference>
<dbReference type="InterPro" id="IPR057202">
    <property type="entry name" value="DUF7880"/>
</dbReference>
<dbReference type="Proteomes" id="UP001314263">
    <property type="component" value="Unassembled WGS sequence"/>
</dbReference>